<name>A0A3M7TUM6_9BACI</name>
<evidence type="ECO:0000313" key="5">
    <source>
        <dbReference type="Proteomes" id="UP000278746"/>
    </source>
</evidence>
<dbReference type="GO" id="GO:0005737">
    <property type="term" value="C:cytoplasm"/>
    <property type="evidence" value="ECO:0007669"/>
    <property type="project" value="TreeGrafter"/>
</dbReference>
<gene>
    <name evidence="4" type="primary">tenI</name>
    <name evidence="4" type="ORF">EBO34_13355</name>
</gene>
<dbReference type="EMBL" id="RHIB01000002">
    <property type="protein sequence ID" value="RNA68063.1"/>
    <property type="molecule type" value="Genomic_DNA"/>
</dbReference>
<dbReference type="InterPro" id="IPR013785">
    <property type="entry name" value="Aldolase_TIM"/>
</dbReference>
<evidence type="ECO:0000256" key="2">
    <source>
        <dbReference type="ARBA" id="ARBA00022977"/>
    </source>
</evidence>
<reference evidence="4 5" key="1">
    <citation type="submission" date="2018-10" db="EMBL/GenBank/DDBJ databases">
        <title>Bacillus Keqinensis sp. nov., a moderately halophilic bacterium isolated from a saline-alkaline lake.</title>
        <authorList>
            <person name="Wang H."/>
        </authorList>
    </citation>
    <scope>NUCLEOTIDE SEQUENCE [LARGE SCALE GENOMIC DNA]</scope>
    <source>
        <strain evidence="4 5">KQ-3</strain>
    </source>
</reference>
<keyword evidence="5" id="KW-1185">Reference proteome</keyword>
<feature type="domain" description="Thiamine phosphate synthase/TenI" evidence="3">
    <location>
        <begin position="5"/>
        <end position="181"/>
    </location>
</feature>
<proteinExistence type="predicted"/>
<evidence type="ECO:0000313" key="4">
    <source>
        <dbReference type="EMBL" id="RNA68063.1"/>
    </source>
</evidence>
<dbReference type="InterPro" id="IPR022998">
    <property type="entry name" value="ThiamineP_synth_TenI"/>
</dbReference>
<evidence type="ECO:0000259" key="3">
    <source>
        <dbReference type="Pfam" id="PF02581"/>
    </source>
</evidence>
<dbReference type="AlphaFoldDB" id="A0A3M7TUM6"/>
<organism evidence="4 5">
    <name type="scientific">Alteribacter keqinensis</name>
    <dbReference type="NCBI Taxonomy" id="2483800"/>
    <lineage>
        <taxon>Bacteria</taxon>
        <taxon>Bacillati</taxon>
        <taxon>Bacillota</taxon>
        <taxon>Bacilli</taxon>
        <taxon>Bacillales</taxon>
        <taxon>Bacillaceae</taxon>
        <taxon>Alteribacter</taxon>
    </lineage>
</organism>
<dbReference type="GO" id="GO:0004789">
    <property type="term" value="F:thiamine-phosphate diphosphorylase activity"/>
    <property type="evidence" value="ECO:0007669"/>
    <property type="project" value="TreeGrafter"/>
</dbReference>
<dbReference type="InterPro" id="IPR036206">
    <property type="entry name" value="ThiamineP_synth_sf"/>
</dbReference>
<dbReference type="Proteomes" id="UP000278746">
    <property type="component" value="Unassembled WGS sequence"/>
</dbReference>
<dbReference type="Pfam" id="PF02581">
    <property type="entry name" value="TMP-TENI"/>
    <property type="match status" value="1"/>
</dbReference>
<comment type="caution">
    <text evidence="4">The sequence shown here is derived from an EMBL/GenBank/DDBJ whole genome shotgun (WGS) entry which is preliminary data.</text>
</comment>
<accession>A0A3M7TUM6</accession>
<keyword evidence="2" id="KW-0784">Thiamine biosynthesis</keyword>
<dbReference type="SUPFAM" id="SSF51391">
    <property type="entry name" value="Thiamin phosphate synthase"/>
    <property type="match status" value="1"/>
</dbReference>
<comment type="pathway">
    <text evidence="1">Cofactor biosynthesis; thiamine diphosphate biosynthesis.</text>
</comment>
<dbReference type="Gene3D" id="3.20.20.70">
    <property type="entry name" value="Aldolase class I"/>
    <property type="match status" value="1"/>
</dbReference>
<dbReference type="OrthoDB" id="9815348at2"/>
<protein>
    <submittedName>
        <fullName evidence="4">Thiazole tautomerase TenI</fullName>
    </submittedName>
</protein>
<dbReference type="GO" id="GO:0009228">
    <property type="term" value="P:thiamine biosynthetic process"/>
    <property type="evidence" value="ECO:0007669"/>
    <property type="project" value="UniProtKB-KW"/>
</dbReference>
<evidence type="ECO:0000256" key="1">
    <source>
        <dbReference type="ARBA" id="ARBA00004948"/>
    </source>
</evidence>
<dbReference type="CDD" id="cd00564">
    <property type="entry name" value="TMP_TenI"/>
    <property type="match status" value="1"/>
</dbReference>
<dbReference type="NCBIfam" id="NF005819">
    <property type="entry name" value="PRK07695.1"/>
    <property type="match status" value="1"/>
</dbReference>
<sequence>MTLQLHLVTDGKKTREQLVCILSDVHESVDVIHVREKDRSAKEIMEIVEELLASGVPAGKLIIHDRVDVARVMNCYGVQLAYHSLGISEVRKYFPHLRVGKSVHRYEEAIEAERDGADFVLYGHVYPTASKSGKTPKGLDELSSLTRSLRIPVIAIGGISPEKLPELRAAGAGGIAVMSGIMDAKDWVQAAKAYQTGRLAGKEEIR</sequence>
<dbReference type="PANTHER" id="PTHR20857:SF22">
    <property type="entry name" value="THIAZOLE TAUTOMERASE"/>
    <property type="match status" value="1"/>
</dbReference>
<dbReference type="PANTHER" id="PTHR20857">
    <property type="entry name" value="THIAMINE-PHOSPHATE PYROPHOSPHORYLASE"/>
    <property type="match status" value="1"/>
</dbReference>